<dbReference type="InterPro" id="IPR036390">
    <property type="entry name" value="WH_DNA-bd_sf"/>
</dbReference>
<dbReference type="GO" id="GO:0003700">
    <property type="term" value="F:DNA-binding transcription factor activity"/>
    <property type="evidence" value="ECO:0007669"/>
    <property type="project" value="InterPro"/>
</dbReference>
<dbReference type="InterPro" id="IPR000524">
    <property type="entry name" value="Tscrpt_reg_HTH_GntR"/>
</dbReference>
<reference evidence="5 6" key="1">
    <citation type="submission" date="2020-08" db="EMBL/GenBank/DDBJ databases">
        <title>Sequencing the genomes of 1000 actinobacteria strains.</title>
        <authorList>
            <person name="Klenk H.-P."/>
        </authorList>
    </citation>
    <scope>NUCLEOTIDE SEQUENCE [LARGE SCALE GENOMIC DNA]</scope>
    <source>
        <strain evidence="5 6">DSM 23040</strain>
    </source>
</reference>
<dbReference type="GO" id="GO:0045892">
    <property type="term" value="P:negative regulation of DNA-templated transcription"/>
    <property type="evidence" value="ECO:0007669"/>
    <property type="project" value="TreeGrafter"/>
</dbReference>
<dbReference type="PANTHER" id="PTHR44846">
    <property type="entry name" value="MANNOSYL-D-GLYCERATE TRANSPORT/METABOLISM SYSTEM REPRESSOR MNGR-RELATED"/>
    <property type="match status" value="1"/>
</dbReference>
<feature type="domain" description="HTH gntR-type" evidence="4">
    <location>
        <begin position="21"/>
        <end position="89"/>
    </location>
</feature>
<evidence type="ECO:0000259" key="4">
    <source>
        <dbReference type="PROSITE" id="PS50949"/>
    </source>
</evidence>
<comment type="caution">
    <text evidence="5">The sequence shown here is derived from an EMBL/GenBank/DDBJ whole genome shotgun (WGS) entry which is preliminary data.</text>
</comment>
<sequence length="251" mass="27782">MSDSPFVPVEVPIEIDKSSPIPLYLQLAQSIQGAIDRGELAPGDRIENEVSLSRRLGVARPTVRQGIQELVDKGMLVRKRGVGTQVVESHVNRPMALTSLYDDLRESGKNPTTDVLEYRIAPADRQTASRLLLEEGAHVLELTRLRRIDGRPLALMRNVLPVEYAPSHAELSTTGLYDALREKGAKTAVAHERIGAVAATAEEAEVLGEEDGAPLLFMERKSFMDNGHALEYGYHLYRPSLYAFEVTLVNR</sequence>
<dbReference type="Pfam" id="PF07702">
    <property type="entry name" value="UTRA"/>
    <property type="match status" value="1"/>
</dbReference>
<dbReference type="RefSeq" id="WP_221187316.1">
    <property type="nucleotide sequence ID" value="NZ_CBCSFZ010000036.1"/>
</dbReference>
<dbReference type="SMART" id="SM00866">
    <property type="entry name" value="UTRA"/>
    <property type="match status" value="1"/>
</dbReference>
<dbReference type="SUPFAM" id="SSF64288">
    <property type="entry name" value="Chorismate lyase-like"/>
    <property type="match status" value="1"/>
</dbReference>
<keyword evidence="3" id="KW-0804">Transcription</keyword>
<organism evidence="5 6">
    <name type="scientific">Helcobacillus massiliensis</name>
    <dbReference type="NCBI Taxonomy" id="521392"/>
    <lineage>
        <taxon>Bacteria</taxon>
        <taxon>Bacillati</taxon>
        <taxon>Actinomycetota</taxon>
        <taxon>Actinomycetes</taxon>
        <taxon>Micrococcales</taxon>
        <taxon>Dermabacteraceae</taxon>
        <taxon>Helcobacillus</taxon>
    </lineage>
</organism>
<dbReference type="PROSITE" id="PS50949">
    <property type="entry name" value="HTH_GNTR"/>
    <property type="match status" value="1"/>
</dbReference>
<accession>A0A839QXM0</accession>
<evidence type="ECO:0000313" key="5">
    <source>
        <dbReference type="EMBL" id="MBB3023569.1"/>
    </source>
</evidence>
<protein>
    <submittedName>
        <fullName evidence="5">DNA-binding GntR family transcriptional regulator</fullName>
    </submittedName>
</protein>
<dbReference type="SUPFAM" id="SSF46785">
    <property type="entry name" value="Winged helix' DNA-binding domain"/>
    <property type="match status" value="1"/>
</dbReference>
<dbReference type="GO" id="GO:0003677">
    <property type="term" value="F:DNA binding"/>
    <property type="evidence" value="ECO:0007669"/>
    <property type="project" value="UniProtKB-KW"/>
</dbReference>
<dbReference type="SMART" id="SM00345">
    <property type="entry name" value="HTH_GNTR"/>
    <property type="match status" value="1"/>
</dbReference>
<dbReference type="CDD" id="cd07377">
    <property type="entry name" value="WHTH_GntR"/>
    <property type="match status" value="1"/>
</dbReference>
<dbReference type="EMBL" id="JACHWP010000007">
    <property type="protein sequence ID" value="MBB3023569.1"/>
    <property type="molecule type" value="Genomic_DNA"/>
</dbReference>
<dbReference type="InterPro" id="IPR011663">
    <property type="entry name" value="UTRA"/>
</dbReference>
<dbReference type="PANTHER" id="PTHR44846:SF17">
    <property type="entry name" value="GNTR-FAMILY TRANSCRIPTIONAL REGULATOR"/>
    <property type="match status" value="1"/>
</dbReference>
<evidence type="ECO:0000256" key="1">
    <source>
        <dbReference type="ARBA" id="ARBA00023015"/>
    </source>
</evidence>
<dbReference type="Gene3D" id="3.40.1410.10">
    <property type="entry name" value="Chorismate lyase-like"/>
    <property type="match status" value="1"/>
</dbReference>
<dbReference type="InterPro" id="IPR036388">
    <property type="entry name" value="WH-like_DNA-bd_sf"/>
</dbReference>
<name>A0A839QXM0_9MICO</name>
<dbReference type="InterPro" id="IPR050679">
    <property type="entry name" value="Bact_HTH_transcr_reg"/>
</dbReference>
<evidence type="ECO:0000313" key="6">
    <source>
        <dbReference type="Proteomes" id="UP000568050"/>
    </source>
</evidence>
<proteinExistence type="predicted"/>
<keyword evidence="6" id="KW-1185">Reference proteome</keyword>
<gene>
    <name evidence="5" type="ORF">FHX50_001866</name>
</gene>
<dbReference type="AlphaFoldDB" id="A0A839QXM0"/>
<evidence type="ECO:0000256" key="2">
    <source>
        <dbReference type="ARBA" id="ARBA00023125"/>
    </source>
</evidence>
<keyword evidence="1" id="KW-0805">Transcription regulation</keyword>
<evidence type="ECO:0000256" key="3">
    <source>
        <dbReference type="ARBA" id="ARBA00023163"/>
    </source>
</evidence>
<dbReference type="Proteomes" id="UP000568050">
    <property type="component" value="Unassembled WGS sequence"/>
</dbReference>
<dbReference type="Pfam" id="PF00392">
    <property type="entry name" value="GntR"/>
    <property type="match status" value="1"/>
</dbReference>
<dbReference type="InterPro" id="IPR028978">
    <property type="entry name" value="Chorismate_lyase_/UTRA_dom_sf"/>
</dbReference>
<keyword evidence="2 5" id="KW-0238">DNA-binding</keyword>
<dbReference type="Gene3D" id="1.10.10.10">
    <property type="entry name" value="Winged helix-like DNA-binding domain superfamily/Winged helix DNA-binding domain"/>
    <property type="match status" value="1"/>
</dbReference>